<protein>
    <submittedName>
        <fullName evidence="7">Radical SAM protein</fullName>
    </submittedName>
</protein>
<evidence type="ECO:0000313" key="7">
    <source>
        <dbReference type="EMBL" id="MRS64757.1"/>
    </source>
</evidence>
<evidence type="ECO:0000256" key="2">
    <source>
        <dbReference type="ARBA" id="ARBA00022691"/>
    </source>
</evidence>
<dbReference type="EMBL" id="WJXZ01000014">
    <property type="protein sequence ID" value="MRS64757.1"/>
    <property type="molecule type" value="Genomic_DNA"/>
</dbReference>
<name>A0A7K0ESG8_9BACT</name>
<dbReference type="Pfam" id="PF04055">
    <property type="entry name" value="Radical_SAM"/>
    <property type="match status" value="1"/>
</dbReference>
<dbReference type="OrthoDB" id="9808022at2"/>
<evidence type="ECO:0000256" key="3">
    <source>
        <dbReference type="ARBA" id="ARBA00022723"/>
    </source>
</evidence>
<sequence>MKLFILKDRERDLEAAIAKNIKGDYIYSYPPRQTYSSEHPELPALAIDSVHQFNVLNLYFHIPFCRQICSFCNLYAMKSENEEMHTNYVTTLLKEFDNLLPLINEKRIRTIYIGGGTPSLLSLSNFERLFVKITSLSIEKSAEIALEVAPDTVEEIKFTHLKELGLNRVNLGFQTTEDTELKEINRKHGNYQLHKAFDIIKKVNIPNTCIDLIYGFPNQSTQNWLTSLQTVIQFNPETICIYPLTLRPNTGFSAKGYTSVDGFSQYEKFVLANDLLIGSGYRRETNVRYIKDGGGYKQKENHWRLENILGFGAGARSYLWNCDTRNGYNLVARKNVLHEYIQHVEMGINPIADGFVLNWEERKRKAVILGLHSLNRAWYKEIFGNDVINDFGEELLFLRNRELINIFPDSINLTEDGIKYRDLIAEFFFSDQVISLLKALP</sequence>
<keyword evidence="3" id="KW-0479">Metal-binding</keyword>
<accession>A0A7K0ESG8</accession>
<proteinExistence type="predicted"/>
<comment type="cofactor">
    <cofactor evidence="1">
        <name>[4Fe-4S] cluster</name>
        <dbReference type="ChEBI" id="CHEBI:49883"/>
    </cofactor>
</comment>
<dbReference type="GO" id="GO:0005737">
    <property type="term" value="C:cytoplasm"/>
    <property type="evidence" value="ECO:0007669"/>
    <property type="project" value="TreeGrafter"/>
</dbReference>
<dbReference type="PROSITE" id="PS51918">
    <property type="entry name" value="RADICAL_SAM"/>
    <property type="match status" value="1"/>
</dbReference>
<evidence type="ECO:0000256" key="4">
    <source>
        <dbReference type="ARBA" id="ARBA00023004"/>
    </source>
</evidence>
<dbReference type="InterPro" id="IPR007197">
    <property type="entry name" value="rSAM"/>
</dbReference>
<dbReference type="InterPro" id="IPR034505">
    <property type="entry name" value="Coproporphyrinogen-III_oxidase"/>
</dbReference>
<dbReference type="RefSeq" id="WP_154178066.1">
    <property type="nucleotide sequence ID" value="NZ_WJXZ01000014.1"/>
</dbReference>
<dbReference type="InterPro" id="IPR006638">
    <property type="entry name" value="Elp3/MiaA/NifB-like_rSAM"/>
</dbReference>
<keyword evidence="4" id="KW-0408">Iron</keyword>
<evidence type="ECO:0000256" key="1">
    <source>
        <dbReference type="ARBA" id="ARBA00001966"/>
    </source>
</evidence>
<organism evidence="7 8">
    <name type="scientific">Larkinella terrae</name>
    <dbReference type="NCBI Taxonomy" id="2025311"/>
    <lineage>
        <taxon>Bacteria</taxon>
        <taxon>Pseudomonadati</taxon>
        <taxon>Bacteroidota</taxon>
        <taxon>Cytophagia</taxon>
        <taxon>Cytophagales</taxon>
        <taxon>Spirosomataceae</taxon>
        <taxon>Larkinella</taxon>
    </lineage>
</organism>
<dbReference type="AlphaFoldDB" id="A0A7K0ESG8"/>
<comment type="caution">
    <text evidence="7">The sequence shown here is derived from an EMBL/GenBank/DDBJ whole genome shotgun (WGS) entry which is preliminary data.</text>
</comment>
<dbReference type="PANTHER" id="PTHR13932:SF5">
    <property type="entry name" value="RADICAL S-ADENOSYL METHIONINE DOMAIN-CONTAINING PROTEIN 1, MITOCHONDRIAL"/>
    <property type="match status" value="1"/>
</dbReference>
<dbReference type="SUPFAM" id="SSF102114">
    <property type="entry name" value="Radical SAM enzymes"/>
    <property type="match status" value="1"/>
</dbReference>
<dbReference type="InterPro" id="IPR013785">
    <property type="entry name" value="Aldolase_TIM"/>
</dbReference>
<evidence type="ECO:0000313" key="8">
    <source>
        <dbReference type="Proteomes" id="UP000441754"/>
    </source>
</evidence>
<dbReference type="GO" id="GO:0003824">
    <property type="term" value="F:catalytic activity"/>
    <property type="evidence" value="ECO:0007669"/>
    <property type="project" value="InterPro"/>
</dbReference>
<dbReference type="GO" id="GO:0006779">
    <property type="term" value="P:porphyrin-containing compound biosynthetic process"/>
    <property type="evidence" value="ECO:0007669"/>
    <property type="project" value="TreeGrafter"/>
</dbReference>
<keyword evidence="2" id="KW-0949">S-adenosyl-L-methionine</keyword>
<dbReference type="InterPro" id="IPR058240">
    <property type="entry name" value="rSAM_sf"/>
</dbReference>
<dbReference type="PANTHER" id="PTHR13932">
    <property type="entry name" value="COPROPORPHYRINIGEN III OXIDASE"/>
    <property type="match status" value="1"/>
</dbReference>
<dbReference type="SMART" id="SM00729">
    <property type="entry name" value="Elp3"/>
    <property type="match status" value="1"/>
</dbReference>
<dbReference type="GO" id="GO:0051539">
    <property type="term" value="F:4 iron, 4 sulfur cluster binding"/>
    <property type="evidence" value="ECO:0007669"/>
    <property type="project" value="TreeGrafter"/>
</dbReference>
<evidence type="ECO:0000259" key="6">
    <source>
        <dbReference type="PROSITE" id="PS51918"/>
    </source>
</evidence>
<dbReference type="Proteomes" id="UP000441754">
    <property type="component" value="Unassembled WGS sequence"/>
</dbReference>
<dbReference type="GO" id="GO:0046872">
    <property type="term" value="F:metal ion binding"/>
    <property type="evidence" value="ECO:0007669"/>
    <property type="project" value="UniProtKB-KW"/>
</dbReference>
<reference evidence="7 8" key="1">
    <citation type="journal article" date="2018" name="Antonie Van Leeuwenhoek">
        <title>Larkinella terrae sp. nov., isolated from soil on Jeju Island, South Korea.</title>
        <authorList>
            <person name="Ten L.N."/>
            <person name="Jeon J."/>
            <person name="Park S.J."/>
            <person name="Park S."/>
            <person name="Lee S.Y."/>
            <person name="Kim M.K."/>
            <person name="Jung H.Y."/>
        </authorList>
    </citation>
    <scope>NUCLEOTIDE SEQUENCE [LARGE SCALE GENOMIC DNA]</scope>
    <source>
        <strain evidence="7 8">KCTC 52001</strain>
    </source>
</reference>
<keyword evidence="5" id="KW-0411">Iron-sulfur</keyword>
<dbReference type="SFLD" id="SFLDS00029">
    <property type="entry name" value="Radical_SAM"/>
    <property type="match status" value="1"/>
</dbReference>
<dbReference type="Gene3D" id="3.20.20.70">
    <property type="entry name" value="Aldolase class I"/>
    <property type="match status" value="1"/>
</dbReference>
<evidence type="ECO:0000256" key="5">
    <source>
        <dbReference type="ARBA" id="ARBA00023014"/>
    </source>
</evidence>
<dbReference type="SFLD" id="SFLDG01065">
    <property type="entry name" value="anaerobic_coproporphyrinogen-I"/>
    <property type="match status" value="1"/>
</dbReference>
<feature type="domain" description="Radical SAM core" evidence="6">
    <location>
        <begin position="50"/>
        <end position="288"/>
    </location>
</feature>
<gene>
    <name evidence="7" type="ORF">GJJ30_25890</name>
</gene>
<keyword evidence="8" id="KW-1185">Reference proteome</keyword>